<evidence type="ECO:0000256" key="2">
    <source>
        <dbReference type="ARBA" id="ARBA00022777"/>
    </source>
</evidence>
<proteinExistence type="predicted"/>
<dbReference type="SMART" id="SM01120">
    <property type="entry name" value="Dak2"/>
    <property type="match status" value="1"/>
</dbReference>
<dbReference type="InterPro" id="IPR050861">
    <property type="entry name" value="Dihydroxyacetone_Kinase"/>
</dbReference>
<feature type="domain" description="DhaL" evidence="3">
    <location>
        <begin position="7"/>
        <end position="199"/>
    </location>
</feature>
<protein>
    <submittedName>
        <fullName evidence="4">DAK2 domain-containing protein</fullName>
    </submittedName>
</protein>
<dbReference type="PANTHER" id="PTHR28629">
    <property type="entry name" value="TRIOKINASE/FMN CYCLASE"/>
    <property type="match status" value="1"/>
</dbReference>
<evidence type="ECO:0000259" key="3">
    <source>
        <dbReference type="PROSITE" id="PS51480"/>
    </source>
</evidence>
<sequence length="202" mass="20385">MATLDSARLKAALQRVAEGAAAAAAELNAADGQLGDGDLGITVSKGFAAAAEADLPSDLGMAFLECSKAFQRVSSSSYGTLVATGFMAAAKSAKGSESLDASAIPALVAAARDAMMARGKGELGAKSVLDSLDACVRAIEGADSAEMGTKAVAAARQTLQDFKGKPCKLGRARMFTEKSAELDDPGQLAFLRIVEAAVPAAK</sequence>
<dbReference type="Gene3D" id="1.25.40.340">
    <property type="match status" value="1"/>
</dbReference>
<dbReference type="KEGG" id="abaw:D5400_18350"/>
<dbReference type="RefSeq" id="WP_126011433.1">
    <property type="nucleotide sequence ID" value="NZ_CP032509.1"/>
</dbReference>
<name>A0A3S9B7Q3_9HYPH</name>
<keyword evidence="2" id="KW-0418">Kinase</keyword>
<keyword evidence="5" id="KW-1185">Reference proteome</keyword>
<dbReference type="InterPro" id="IPR004007">
    <property type="entry name" value="DhaL_dom"/>
</dbReference>
<organism evidence="4 5">
    <name type="scientific">Georhizobium profundi</name>
    <dbReference type="NCBI Taxonomy" id="2341112"/>
    <lineage>
        <taxon>Bacteria</taxon>
        <taxon>Pseudomonadati</taxon>
        <taxon>Pseudomonadota</taxon>
        <taxon>Alphaproteobacteria</taxon>
        <taxon>Hyphomicrobiales</taxon>
        <taxon>Rhizobiaceae</taxon>
        <taxon>Georhizobium</taxon>
    </lineage>
</organism>
<reference evidence="4 5" key="1">
    <citation type="submission" date="2018-09" db="EMBL/GenBank/DDBJ databases">
        <title>Marinorhizobium profundi gen. nov., sp. nov., isolated from a deep-sea sediment sample from the New Britain Trench and proposal of Marinorhizobiaceae fam. nov. in the order Rhizobiales of the class Alphaproteobacteria.</title>
        <authorList>
            <person name="Cao J."/>
        </authorList>
    </citation>
    <scope>NUCLEOTIDE SEQUENCE [LARGE SCALE GENOMIC DNA]</scope>
    <source>
        <strain evidence="4 5">WS11</strain>
    </source>
</reference>
<dbReference type="EMBL" id="CP032509">
    <property type="protein sequence ID" value="AZN72985.1"/>
    <property type="molecule type" value="Genomic_DNA"/>
</dbReference>
<evidence type="ECO:0000313" key="4">
    <source>
        <dbReference type="EMBL" id="AZN72985.1"/>
    </source>
</evidence>
<dbReference type="GO" id="GO:0004371">
    <property type="term" value="F:glycerone kinase activity"/>
    <property type="evidence" value="ECO:0007669"/>
    <property type="project" value="InterPro"/>
</dbReference>
<accession>A0A3S9B7Q3</accession>
<dbReference type="PROSITE" id="PS51480">
    <property type="entry name" value="DHAL"/>
    <property type="match status" value="1"/>
</dbReference>
<dbReference type="AlphaFoldDB" id="A0A3S9B7Q3"/>
<dbReference type="PANTHER" id="PTHR28629:SF4">
    <property type="entry name" value="TRIOKINASE_FMN CYCLASE"/>
    <property type="match status" value="1"/>
</dbReference>
<evidence type="ECO:0000313" key="5">
    <source>
        <dbReference type="Proteomes" id="UP000268192"/>
    </source>
</evidence>
<evidence type="ECO:0000256" key="1">
    <source>
        <dbReference type="ARBA" id="ARBA00022679"/>
    </source>
</evidence>
<dbReference type="Pfam" id="PF02734">
    <property type="entry name" value="Dak2"/>
    <property type="match status" value="1"/>
</dbReference>
<dbReference type="SUPFAM" id="SSF101473">
    <property type="entry name" value="DhaL-like"/>
    <property type="match status" value="1"/>
</dbReference>
<dbReference type="GO" id="GO:0019563">
    <property type="term" value="P:glycerol catabolic process"/>
    <property type="evidence" value="ECO:0007669"/>
    <property type="project" value="TreeGrafter"/>
</dbReference>
<dbReference type="InterPro" id="IPR036117">
    <property type="entry name" value="DhaL_dom_sf"/>
</dbReference>
<dbReference type="Proteomes" id="UP000268192">
    <property type="component" value="Chromosome"/>
</dbReference>
<dbReference type="OrthoDB" id="9800291at2"/>
<dbReference type="GO" id="GO:0005829">
    <property type="term" value="C:cytosol"/>
    <property type="evidence" value="ECO:0007669"/>
    <property type="project" value="TreeGrafter"/>
</dbReference>
<keyword evidence="1" id="KW-0808">Transferase</keyword>
<gene>
    <name evidence="4" type="ORF">D5400_18350</name>
</gene>